<name>A0A2M7Z7P9_9BACT</name>
<sequence>MDKESEKFVEKVLNLFAEKIRITIFFGDESSDAIKLGKELDKLIGQATDEELKNISKDSLFKTNSEQIYKDLVKRRERNRIH</sequence>
<evidence type="ECO:0000313" key="2">
    <source>
        <dbReference type="Proteomes" id="UP000230843"/>
    </source>
</evidence>
<reference evidence="2" key="1">
    <citation type="submission" date="2017-09" db="EMBL/GenBank/DDBJ databases">
        <title>Depth-based differentiation of microbial function through sediment-hosted aquifers and enrichment of novel symbionts in the deep terrestrial subsurface.</title>
        <authorList>
            <person name="Probst A.J."/>
            <person name="Ladd B."/>
            <person name="Jarett J.K."/>
            <person name="Geller-Mcgrath D.E."/>
            <person name="Sieber C.M.K."/>
            <person name="Emerson J.B."/>
            <person name="Anantharaman K."/>
            <person name="Thomas B.C."/>
            <person name="Malmstrom R."/>
            <person name="Stieglmeier M."/>
            <person name="Klingl A."/>
            <person name="Woyke T."/>
            <person name="Ryan C.M."/>
            <person name="Banfield J.F."/>
        </authorList>
    </citation>
    <scope>NUCLEOTIDE SEQUENCE [LARGE SCALE GENOMIC DNA]</scope>
</reference>
<dbReference type="Proteomes" id="UP000230843">
    <property type="component" value="Unassembled WGS sequence"/>
</dbReference>
<protein>
    <submittedName>
        <fullName evidence="1">Uncharacterized protein</fullName>
    </submittedName>
</protein>
<proteinExistence type="predicted"/>
<evidence type="ECO:0000313" key="1">
    <source>
        <dbReference type="EMBL" id="PJA90405.1"/>
    </source>
</evidence>
<organism evidence="1 2">
    <name type="scientific">Candidatus Magasanikbacteria bacterium CG_4_9_14_3_um_filter_32_9</name>
    <dbReference type="NCBI Taxonomy" id="1974644"/>
    <lineage>
        <taxon>Bacteria</taxon>
        <taxon>Candidatus Magasanikiibacteriota</taxon>
    </lineage>
</organism>
<dbReference type="EMBL" id="PFVJ01000009">
    <property type="protein sequence ID" value="PJA90405.1"/>
    <property type="molecule type" value="Genomic_DNA"/>
</dbReference>
<comment type="caution">
    <text evidence="1">The sequence shown here is derived from an EMBL/GenBank/DDBJ whole genome shotgun (WGS) entry which is preliminary data.</text>
</comment>
<dbReference type="AlphaFoldDB" id="A0A2M7Z7P9"/>
<gene>
    <name evidence="1" type="ORF">CO137_00340</name>
</gene>
<accession>A0A2M7Z7P9</accession>